<dbReference type="InterPro" id="IPR013126">
    <property type="entry name" value="Hsp_70_fam"/>
</dbReference>
<feature type="region of interest" description="Disordered" evidence="4">
    <location>
        <begin position="1"/>
        <end position="20"/>
    </location>
</feature>
<dbReference type="GO" id="GO:0140662">
    <property type="term" value="F:ATP-dependent protein folding chaperone"/>
    <property type="evidence" value="ECO:0007669"/>
    <property type="project" value="InterPro"/>
</dbReference>
<dbReference type="EMBL" id="HBUF01548423">
    <property type="protein sequence ID" value="CAG6757977.1"/>
    <property type="molecule type" value="Transcribed_RNA"/>
</dbReference>
<keyword evidence="2" id="KW-0547">Nucleotide-binding</keyword>
<dbReference type="Pfam" id="PF00012">
    <property type="entry name" value="HSP70"/>
    <property type="match status" value="1"/>
</dbReference>
<proteinExistence type="inferred from homology"/>
<evidence type="ECO:0000256" key="3">
    <source>
        <dbReference type="ARBA" id="ARBA00022840"/>
    </source>
</evidence>
<dbReference type="PANTHER" id="PTHR19375">
    <property type="entry name" value="HEAT SHOCK PROTEIN 70KDA"/>
    <property type="match status" value="1"/>
</dbReference>
<evidence type="ECO:0000256" key="4">
    <source>
        <dbReference type="SAM" id="MobiDB-lite"/>
    </source>
</evidence>
<evidence type="ECO:0000256" key="1">
    <source>
        <dbReference type="ARBA" id="ARBA00007381"/>
    </source>
</evidence>
<name>A0A8D9A351_9HEMI</name>
<evidence type="ECO:0000256" key="2">
    <source>
        <dbReference type="ARBA" id="ARBA00022741"/>
    </source>
</evidence>
<dbReference type="InterPro" id="IPR043129">
    <property type="entry name" value="ATPase_NBD"/>
</dbReference>
<dbReference type="EMBL" id="HBUF01548422">
    <property type="protein sequence ID" value="CAG6757975.1"/>
    <property type="molecule type" value="Transcribed_RNA"/>
</dbReference>
<dbReference type="Gene3D" id="3.30.420.40">
    <property type="match status" value="1"/>
</dbReference>
<evidence type="ECO:0000313" key="5">
    <source>
        <dbReference type="EMBL" id="CAG6757975.1"/>
    </source>
</evidence>
<protein>
    <submittedName>
        <fullName evidence="5">Heat shock cognate 71 kDa protein</fullName>
    </submittedName>
</protein>
<dbReference type="EMBL" id="HBUF01548421">
    <property type="protein sequence ID" value="CAG6757973.1"/>
    <property type="molecule type" value="Transcribed_RNA"/>
</dbReference>
<dbReference type="SUPFAM" id="SSF53067">
    <property type="entry name" value="Actin-like ATPase domain"/>
    <property type="match status" value="1"/>
</dbReference>
<dbReference type="GO" id="GO:0005524">
    <property type="term" value="F:ATP binding"/>
    <property type="evidence" value="ECO:0007669"/>
    <property type="project" value="UniProtKB-KW"/>
</dbReference>
<dbReference type="EMBL" id="HBUF01548424">
    <property type="protein sequence ID" value="CAG6757979.1"/>
    <property type="molecule type" value="Transcribed_RNA"/>
</dbReference>
<keyword evidence="5" id="KW-0346">Stress response</keyword>
<comment type="similarity">
    <text evidence="1">Belongs to the heat shock protein 70 family.</text>
</comment>
<sequence>METMDRVSSKTTDRQEKNSAMWIGTKLPRISYTKKITDGNWQHRSPELNADLCRGTMEPVEKSLRDAKMDKAQLHDIVLVGRSTRIPKVNVSSRFGLCLRPGG</sequence>
<reference evidence="5" key="1">
    <citation type="submission" date="2021-05" db="EMBL/GenBank/DDBJ databases">
        <authorList>
            <person name="Alioto T."/>
            <person name="Alioto T."/>
            <person name="Gomez Garrido J."/>
        </authorList>
    </citation>
    <scope>NUCLEOTIDE SEQUENCE</scope>
</reference>
<dbReference type="AlphaFoldDB" id="A0A8D9A351"/>
<accession>A0A8D9A351</accession>
<organism evidence="5">
    <name type="scientific">Cacopsylla melanoneura</name>
    <dbReference type="NCBI Taxonomy" id="428564"/>
    <lineage>
        <taxon>Eukaryota</taxon>
        <taxon>Metazoa</taxon>
        <taxon>Ecdysozoa</taxon>
        <taxon>Arthropoda</taxon>
        <taxon>Hexapoda</taxon>
        <taxon>Insecta</taxon>
        <taxon>Pterygota</taxon>
        <taxon>Neoptera</taxon>
        <taxon>Paraneoptera</taxon>
        <taxon>Hemiptera</taxon>
        <taxon>Sternorrhyncha</taxon>
        <taxon>Psylloidea</taxon>
        <taxon>Psyllidae</taxon>
        <taxon>Psyllinae</taxon>
        <taxon>Cacopsylla</taxon>
    </lineage>
</organism>
<keyword evidence="3" id="KW-0067">ATP-binding</keyword>
<feature type="compositionally biased region" description="Basic and acidic residues" evidence="4">
    <location>
        <begin position="1"/>
        <end position="17"/>
    </location>
</feature>